<sequence length="309" mass="35015">MPRWAARGEILSIGTEAGVFISDAFVNAPARDTHLRRDTTNNAWEPAAMTIAHSAGRKVCRRQVRWIDRAAVVAEENGVNAEFWLPLVTVGATLMLVLTGLLNFSVFVRQLRSSRELLETARWQLENARQQPEIQLFQRAMSETSDHLPLLIQRPYLRPYFYDNKAWREGDPATADEVKLMAELLLDNLASAIIHSAAFPQYPIRSVEQTIRFHLRNSPALRDFLMEAFDRFQLAGLALLRLKNDSKEQTEADLRQLMSACGTDDAEKARRARLLKHLQTTSHPEPVELARYSLERKRKLSLEGGGAAS</sequence>
<feature type="transmembrane region" description="Helical" evidence="1">
    <location>
        <begin position="83"/>
        <end position="108"/>
    </location>
</feature>
<evidence type="ECO:0000313" key="2">
    <source>
        <dbReference type="EMBL" id="CAA9271332.1"/>
    </source>
</evidence>
<dbReference type="AlphaFoldDB" id="A0A6J4J970"/>
<protein>
    <submittedName>
        <fullName evidence="2">Uncharacterized protein</fullName>
    </submittedName>
</protein>
<evidence type="ECO:0000256" key="1">
    <source>
        <dbReference type="SAM" id="Phobius"/>
    </source>
</evidence>
<name>A0A6J4J970_9BACT</name>
<keyword evidence="1" id="KW-1133">Transmembrane helix</keyword>
<gene>
    <name evidence="2" type="ORF">AVDCRST_MAG42-3296</name>
</gene>
<keyword evidence="1" id="KW-0812">Transmembrane</keyword>
<dbReference type="EMBL" id="CADCTA010000125">
    <property type="protein sequence ID" value="CAA9271332.1"/>
    <property type="molecule type" value="Genomic_DNA"/>
</dbReference>
<accession>A0A6J4J970</accession>
<reference evidence="2" key="1">
    <citation type="submission" date="2020-02" db="EMBL/GenBank/DDBJ databases">
        <authorList>
            <person name="Meier V. D."/>
        </authorList>
    </citation>
    <scope>NUCLEOTIDE SEQUENCE</scope>
    <source>
        <strain evidence="2">AVDCRST_MAG42</strain>
    </source>
</reference>
<proteinExistence type="predicted"/>
<organism evidence="2">
    <name type="scientific">uncultured Chthoniobacterales bacterium</name>
    <dbReference type="NCBI Taxonomy" id="1836801"/>
    <lineage>
        <taxon>Bacteria</taxon>
        <taxon>Pseudomonadati</taxon>
        <taxon>Verrucomicrobiota</taxon>
        <taxon>Spartobacteria</taxon>
        <taxon>Chthoniobacterales</taxon>
        <taxon>environmental samples</taxon>
    </lineage>
</organism>
<keyword evidence="1" id="KW-0472">Membrane</keyword>